<dbReference type="EMBL" id="CAJVQA010060480">
    <property type="protein sequence ID" value="CAG8828364.1"/>
    <property type="molecule type" value="Genomic_DNA"/>
</dbReference>
<dbReference type="Proteomes" id="UP000789759">
    <property type="component" value="Unassembled WGS sequence"/>
</dbReference>
<accession>A0A9N9KFN6</accession>
<evidence type="ECO:0000313" key="2">
    <source>
        <dbReference type="Proteomes" id="UP000789759"/>
    </source>
</evidence>
<name>A0A9N9KFN6_9GLOM</name>
<reference evidence="1" key="1">
    <citation type="submission" date="2021-06" db="EMBL/GenBank/DDBJ databases">
        <authorList>
            <person name="Kallberg Y."/>
            <person name="Tangrot J."/>
            <person name="Rosling A."/>
        </authorList>
    </citation>
    <scope>NUCLEOTIDE SEQUENCE</scope>
    <source>
        <strain evidence="1">FL966</strain>
    </source>
</reference>
<protein>
    <submittedName>
        <fullName evidence="1">16388_t:CDS:1</fullName>
    </submittedName>
</protein>
<gene>
    <name evidence="1" type="ORF">CPELLU_LOCUS20388</name>
</gene>
<proteinExistence type="predicted"/>
<organism evidence="1 2">
    <name type="scientific">Cetraspora pellucida</name>
    <dbReference type="NCBI Taxonomy" id="1433469"/>
    <lineage>
        <taxon>Eukaryota</taxon>
        <taxon>Fungi</taxon>
        <taxon>Fungi incertae sedis</taxon>
        <taxon>Mucoromycota</taxon>
        <taxon>Glomeromycotina</taxon>
        <taxon>Glomeromycetes</taxon>
        <taxon>Diversisporales</taxon>
        <taxon>Gigasporaceae</taxon>
        <taxon>Cetraspora</taxon>
    </lineage>
</organism>
<keyword evidence="2" id="KW-1185">Reference proteome</keyword>
<comment type="caution">
    <text evidence="1">The sequence shown here is derived from an EMBL/GenBank/DDBJ whole genome shotgun (WGS) entry which is preliminary data.</text>
</comment>
<evidence type="ECO:0000313" key="1">
    <source>
        <dbReference type="EMBL" id="CAG8828364.1"/>
    </source>
</evidence>
<feature type="non-terminal residue" evidence="1">
    <location>
        <position position="44"/>
    </location>
</feature>
<feature type="non-terminal residue" evidence="1">
    <location>
        <position position="1"/>
    </location>
</feature>
<sequence>IGVCVGSNSNVEDGNAKVEIGKGCCSSIEGVEDSEFGINVVEYG</sequence>
<dbReference type="AlphaFoldDB" id="A0A9N9KFN6"/>